<reference evidence="5 6" key="1">
    <citation type="submission" date="2024-01" db="EMBL/GenBank/DDBJ databases">
        <title>Genomic insights into the taxonomy and metabolism of the cyanobacterium Pannus brasiliensis CCIBt3594.</title>
        <authorList>
            <person name="Machado M."/>
            <person name="Botero N.B."/>
            <person name="Andreote A.P.D."/>
            <person name="Feitosa A.M.T."/>
            <person name="Popin R."/>
            <person name="Sivonen K."/>
            <person name="Fiore M.F."/>
        </authorList>
    </citation>
    <scope>NUCLEOTIDE SEQUENCE [LARGE SCALE GENOMIC DNA]</scope>
    <source>
        <strain evidence="5 6">CCIBt3594</strain>
    </source>
</reference>
<comment type="caution">
    <text evidence="5">The sequence shown here is derived from an EMBL/GenBank/DDBJ whole genome shotgun (WGS) entry which is preliminary data.</text>
</comment>
<dbReference type="SMART" id="SM00342">
    <property type="entry name" value="HTH_ARAC"/>
    <property type="match status" value="1"/>
</dbReference>
<feature type="domain" description="HTH araC/xylS-type" evidence="4">
    <location>
        <begin position="236"/>
        <end position="334"/>
    </location>
</feature>
<name>A0AAW9QZ50_9CHRO</name>
<evidence type="ECO:0000256" key="1">
    <source>
        <dbReference type="ARBA" id="ARBA00023015"/>
    </source>
</evidence>
<dbReference type="PANTHER" id="PTHR47894">
    <property type="entry name" value="HTH-TYPE TRANSCRIPTIONAL REGULATOR GADX"/>
    <property type="match status" value="1"/>
</dbReference>
<dbReference type="PROSITE" id="PS01124">
    <property type="entry name" value="HTH_ARAC_FAMILY_2"/>
    <property type="match status" value="1"/>
</dbReference>
<keyword evidence="1" id="KW-0805">Transcription regulation</keyword>
<keyword evidence="2" id="KW-0238">DNA-binding</keyword>
<evidence type="ECO:0000313" key="5">
    <source>
        <dbReference type="EMBL" id="MEG3440052.1"/>
    </source>
</evidence>
<dbReference type="Pfam" id="PF12625">
    <property type="entry name" value="Arabinose_bd"/>
    <property type="match status" value="1"/>
</dbReference>
<accession>A0AAW9QZ50</accession>
<dbReference type="InterPro" id="IPR009057">
    <property type="entry name" value="Homeodomain-like_sf"/>
</dbReference>
<dbReference type="AlphaFoldDB" id="A0AAW9QZ50"/>
<dbReference type="Pfam" id="PF12833">
    <property type="entry name" value="HTH_18"/>
    <property type="match status" value="1"/>
</dbReference>
<evidence type="ECO:0000313" key="6">
    <source>
        <dbReference type="Proteomes" id="UP001328733"/>
    </source>
</evidence>
<dbReference type="Proteomes" id="UP001328733">
    <property type="component" value="Unassembled WGS sequence"/>
</dbReference>
<dbReference type="InterPro" id="IPR032687">
    <property type="entry name" value="AraC-type_N"/>
</dbReference>
<organism evidence="5 6">
    <name type="scientific">Pannus brasiliensis CCIBt3594</name>
    <dbReference type="NCBI Taxonomy" id="1427578"/>
    <lineage>
        <taxon>Bacteria</taxon>
        <taxon>Bacillati</taxon>
        <taxon>Cyanobacteriota</taxon>
        <taxon>Cyanophyceae</taxon>
        <taxon>Oscillatoriophycideae</taxon>
        <taxon>Chroococcales</taxon>
        <taxon>Microcystaceae</taxon>
        <taxon>Pannus</taxon>
    </lineage>
</organism>
<keyword evidence="6" id="KW-1185">Reference proteome</keyword>
<dbReference type="PRINTS" id="PR00032">
    <property type="entry name" value="HTHARAC"/>
</dbReference>
<gene>
    <name evidence="5" type="ORF">V0288_23185</name>
</gene>
<evidence type="ECO:0000256" key="2">
    <source>
        <dbReference type="ARBA" id="ARBA00023125"/>
    </source>
</evidence>
<dbReference type="GO" id="GO:0005829">
    <property type="term" value="C:cytosol"/>
    <property type="evidence" value="ECO:0007669"/>
    <property type="project" value="TreeGrafter"/>
</dbReference>
<dbReference type="GO" id="GO:0000976">
    <property type="term" value="F:transcription cis-regulatory region binding"/>
    <property type="evidence" value="ECO:0007669"/>
    <property type="project" value="TreeGrafter"/>
</dbReference>
<evidence type="ECO:0000259" key="4">
    <source>
        <dbReference type="PROSITE" id="PS01124"/>
    </source>
</evidence>
<dbReference type="InterPro" id="IPR018060">
    <property type="entry name" value="HTH_AraC"/>
</dbReference>
<evidence type="ECO:0000256" key="3">
    <source>
        <dbReference type="ARBA" id="ARBA00023163"/>
    </source>
</evidence>
<dbReference type="PANTHER" id="PTHR47894:SF4">
    <property type="entry name" value="HTH-TYPE TRANSCRIPTIONAL REGULATOR GADX"/>
    <property type="match status" value="1"/>
</dbReference>
<sequence>MSAIPLLRTNAILPLVNFLNRSGVPTEKFLRQVNLPIYEIENPESLIPLYHVFNFLEKVAYAEGIEQLGILASQRFEVNELGIFGKIIGQSLTLYDLLQTISQLLTKTHNSGARTWVSEGEDRIWLNHQFINPAGLDNRQAQYYACLMHLKTISSLAGSGWHPTDLHFQAGPVQGLENLEVFSKVRVHFHQVNNAIGFPKTQLFVPIRRTENLFLPQQQQEYEHLLSSAPPTELKTSLQLFIRSRLLDGYPDINSAASAAGMSLRSFQRRLASEELIYSKLVEQTRFDLAVSMLKDPTIRLLDIAIELGYSDAAKFTRAFKRWTGILPGEFRRSLLSQSWGEPATKA</sequence>
<keyword evidence="3" id="KW-0804">Transcription</keyword>
<protein>
    <submittedName>
        <fullName evidence="5">Helix-turn-helix domain-containing protein</fullName>
    </submittedName>
</protein>
<dbReference type="EMBL" id="JBAFSM010000072">
    <property type="protein sequence ID" value="MEG3440052.1"/>
    <property type="molecule type" value="Genomic_DNA"/>
</dbReference>
<dbReference type="GO" id="GO:0003700">
    <property type="term" value="F:DNA-binding transcription factor activity"/>
    <property type="evidence" value="ECO:0007669"/>
    <property type="project" value="InterPro"/>
</dbReference>
<dbReference type="RefSeq" id="WP_332867523.1">
    <property type="nucleotide sequence ID" value="NZ_JBAFSM010000072.1"/>
</dbReference>
<proteinExistence type="predicted"/>
<dbReference type="Gene3D" id="1.10.10.60">
    <property type="entry name" value="Homeodomain-like"/>
    <property type="match status" value="1"/>
</dbReference>
<dbReference type="InterPro" id="IPR020449">
    <property type="entry name" value="Tscrpt_reg_AraC-type_HTH"/>
</dbReference>
<dbReference type="SUPFAM" id="SSF46689">
    <property type="entry name" value="Homeodomain-like"/>
    <property type="match status" value="1"/>
</dbReference>